<protein>
    <submittedName>
        <fullName evidence="2">Uncharacterized protein</fullName>
    </submittedName>
</protein>
<organism evidence="2 3">
    <name type="scientific">Thraustotheca clavata</name>
    <dbReference type="NCBI Taxonomy" id="74557"/>
    <lineage>
        <taxon>Eukaryota</taxon>
        <taxon>Sar</taxon>
        <taxon>Stramenopiles</taxon>
        <taxon>Oomycota</taxon>
        <taxon>Saprolegniomycetes</taxon>
        <taxon>Saprolegniales</taxon>
        <taxon>Achlyaceae</taxon>
        <taxon>Thraustotheca</taxon>
    </lineage>
</organism>
<evidence type="ECO:0000313" key="2">
    <source>
        <dbReference type="EMBL" id="OQR99441.1"/>
    </source>
</evidence>
<gene>
    <name evidence="2" type="ORF">THRCLA_21839</name>
</gene>
<accession>A0A1V9ZNB8</accession>
<dbReference type="AlphaFoldDB" id="A0A1V9ZNB8"/>
<sequence>MDKQQIEMTERAAWDDGRRMYGGKRPWIEESEWQRPMKRKEMAPLRLMTSNLDGRQVVVSSPSSSEKFDEIDDKMKGNNGKKRNRMKDEIDSLRKEILQMTHHLEAIKQGHETRPRHGRHSMWADIAKQQEIELGKVVMENQQLRQTLEEHLNIAQDYLDTILPKQAPQQPTAKDALPVIMCL</sequence>
<keyword evidence="3" id="KW-1185">Reference proteome</keyword>
<reference evidence="2 3" key="1">
    <citation type="journal article" date="2014" name="Genome Biol. Evol.">
        <title>The secreted proteins of Achlya hypogyna and Thraustotheca clavata identify the ancestral oomycete secretome and reveal gene acquisitions by horizontal gene transfer.</title>
        <authorList>
            <person name="Misner I."/>
            <person name="Blouin N."/>
            <person name="Leonard G."/>
            <person name="Richards T.A."/>
            <person name="Lane C.E."/>
        </authorList>
    </citation>
    <scope>NUCLEOTIDE SEQUENCE [LARGE SCALE GENOMIC DNA]</scope>
    <source>
        <strain evidence="2 3">ATCC 34112</strain>
    </source>
</reference>
<feature type="region of interest" description="Disordered" evidence="1">
    <location>
        <begin position="58"/>
        <end position="85"/>
    </location>
</feature>
<name>A0A1V9ZNB8_9STRA</name>
<evidence type="ECO:0000313" key="3">
    <source>
        <dbReference type="Proteomes" id="UP000243217"/>
    </source>
</evidence>
<dbReference type="EMBL" id="JNBS01001807">
    <property type="protein sequence ID" value="OQR99441.1"/>
    <property type="molecule type" value="Genomic_DNA"/>
</dbReference>
<dbReference type="Proteomes" id="UP000243217">
    <property type="component" value="Unassembled WGS sequence"/>
</dbReference>
<proteinExistence type="predicted"/>
<dbReference type="OrthoDB" id="76044at2759"/>
<evidence type="ECO:0000256" key="1">
    <source>
        <dbReference type="SAM" id="MobiDB-lite"/>
    </source>
</evidence>
<comment type="caution">
    <text evidence="2">The sequence shown here is derived from an EMBL/GenBank/DDBJ whole genome shotgun (WGS) entry which is preliminary data.</text>
</comment>